<dbReference type="Proteomes" id="UP000242181">
    <property type="component" value="Unassembled WGS sequence"/>
</dbReference>
<evidence type="ECO:0000256" key="1">
    <source>
        <dbReference type="SAM" id="Phobius"/>
    </source>
</evidence>
<protein>
    <submittedName>
        <fullName evidence="3">TadE family protein</fullName>
    </submittedName>
</protein>
<proteinExistence type="predicted"/>
<feature type="domain" description="TadE-like" evidence="2">
    <location>
        <begin position="16"/>
        <end position="58"/>
    </location>
</feature>
<name>A0A2P7R9R1_9GAMM</name>
<keyword evidence="1" id="KW-0812">Transmembrane</keyword>
<reference evidence="3 4" key="1">
    <citation type="submission" date="2018-03" db="EMBL/GenBank/DDBJ databases">
        <title>The draft genome of Zobellella taiwanensis JCM 13381.</title>
        <authorList>
            <person name="Liu L."/>
            <person name="Li L."/>
            <person name="Wang T."/>
            <person name="Zhang X."/>
            <person name="Liang L."/>
        </authorList>
    </citation>
    <scope>NUCLEOTIDE SEQUENCE [LARGE SCALE GENOMIC DNA]</scope>
    <source>
        <strain evidence="3 4">JCM 13381</strain>
    </source>
</reference>
<dbReference type="OrthoDB" id="7026216at2"/>
<dbReference type="AlphaFoldDB" id="A0A2P7R9R1"/>
<organism evidence="3 4">
    <name type="scientific">Zobellella taiwanensis</name>
    <dbReference type="NCBI Taxonomy" id="347535"/>
    <lineage>
        <taxon>Bacteria</taxon>
        <taxon>Pseudomonadati</taxon>
        <taxon>Pseudomonadota</taxon>
        <taxon>Gammaproteobacteria</taxon>
        <taxon>Aeromonadales</taxon>
        <taxon>Aeromonadaceae</taxon>
        <taxon>Zobellella</taxon>
    </lineage>
</organism>
<dbReference type="InterPro" id="IPR012495">
    <property type="entry name" value="TadE-like_dom"/>
</dbReference>
<sequence>MRPLRSFYSRVGRQKGLAAVEATIVLPVILLLLLAIGEFGRMIYQYNTLTKAVRAGARTASISPNPGTFDLSLVQAKTRNMILYGQEVAGTTPVLPGLQGDDITFNTKEINGQTYVDIHVSYDWTPVFGDSFNTFFGDTISLTFPLESSMTMRVLL</sequence>
<feature type="transmembrane region" description="Helical" evidence="1">
    <location>
        <begin position="16"/>
        <end position="36"/>
    </location>
</feature>
<keyword evidence="1" id="KW-1133">Transmembrane helix</keyword>
<keyword evidence="4" id="KW-1185">Reference proteome</keyword>
<evidence type="ECO:0000313" key="3">
    <source>
        <dbReference type="EMBL" id="PSJ46940.1"/>
    </source>
</evidence>
<dbReference type="RefSeq" id="WP_106452303.1">
    <property type="nucleotide sequence ID" value="NZ_PXYH01000003.1"/>
</dbReference>
<dbReference type="EMBL" id="PXYH01000003">
    <property type="protein sequence ID" value="PSJ46940.1"/>
    <property type="molecule type" value="Genomic_DNA"/>
</dbReference>
<evidence type="ECO:0000313" key="4">
    <source>
        <dbReference type="Proteomes" id="UP000242181"/>
    </source>
</evidence>
<keyword evidence="1" id="KW-0472">Membrane</keyword>
<accession>A0A2P7R9R1</accession>
<comment type="caution">
    <text evidence="3">The sequence shown here is derived from an EMBL/GenBank/DDBJ whole genome shotgun (WGS) entry which is preliminary data.</text>
</comment>
<evidence type="ECO:0000259" key="2">
    <source>
        <dbReference type="Pfam" id="PF07811"/>
    </source>
</evidence>
<dbReference type="Pfam" id="PF07811">
    <property type="entry name" value="TadE"/>
    <property type="match status" value="1"/>
</dbReference>
<gene>
    <name evidence="3" type="ORF">C7I36_03300</name>
</gene>